<dbReference type="InterPro" id="IPR058257">
    <property type="entry name" value="CorA-like_dom"/>
</dbReference>
<dbReference type="Pfam" id="PF26616">
    <property type="entry name" value="CorA-like"/>
    <property type="match status" value="1"/>
</dbReference>
<evidence type="ECO:0000259" key="3">
    <source>
        <dbReference type="Pfam" id="PF26616"/>
    </source>
</evidence>
<keyword evidence="2" id="KW-0472">Membrane</keyword>
<sequence length="560" mass="64673">MAIVRQLPVSFQTSFSNSTSYPENLIHRGTSTYPTALKAYRKRLDDVSPKLLLHSETHAEVPIIDLCSELGNKIQGRYVNTTAKLTSVLGIESRPNPAAATQNDIVATKRDPKCRFIYFYGPHSRARLRATRDILSQILTCHQVMPAYLDFMFVFGSQSEPRDLRFSGFREQTALWDPPRGQAVTDLGRSGRQYQLCYNLKCVTLKAKNEEDPSLTEWSIRQAAIHHQFDVVYGTTLWIVTTGHSDLENRFRELTGKDGRPEDKSFDTLEECFRSSLSAHLLYCHWSTEEWRWYIGWIEEVMDEKTFGAVFSPTHRQYKPHHIQDLQQWEDKTNEVIMVLEANVEVMRSLRDFYTAIFKKRDFPNALKDECMDDLHGFAAQIDSMIYDLRMQIARAVLFVKITNDRKELVKTHLQTQATERMERLNRNMEREAIVMRIITFVTLIYLPATFVSTFFSTDIIKYQSQTGDAPGEGTFSKAAMNRWIQVTLPLTVLTLLFAWSFLKLSERWRTNQESPRAIPKQQPAKATSGSPTGGLLPTYLRYKKAQLGVSIREKTFWKV</sequence>
<feature type="domain" description="CorA-like transporter" evidence="3">
    <location>
        <begin position="14"/>
        <end position="307"/>
    </location>
</feature>
<feature type="region of interest" description="Disordered" evidence="1">
    <location>
        <begin position="513"/>
        <end position="533"/>
    </location>
</feature>
<proteinExistence type="predicted"/>
<organism evidence="4">
    <name type="scientific">Mytilinidion resinicola</name>
    <dbReference type="NCBI Taxonomy" id="574789"/>
    <lineage>
        <taxon>Eukaryota</taxon>
        <taxon>Fungi</taxon>
        <taxon>Dikarya</taxon>
        <taxon>Ascomycota</taxon>
        <taxon>Pezizomycotina</taxon>
        <taxon>Dothideomycetes</taxon>
        <taxon>Pleosporomycetidae</taxon>
        <taxon>Mytilinidiales</taxon>
        <taxon>Mytilinidiaceae</taxon>
        <taxon>Mytilinidion</taxon>
    </lineage>
</organism>
<name>A0A6A6YU53_9PEZI</name>
<keyword evidence="2" id="KW-1133">Transmembrane helix</keyword>
<evidence type="ECO:0000256" key="2">
    <source>
        <dbReference type="SAM" id="Phobius"/>
    </source>
</evidence>
<dbReference type="EMBL" id="MU003698">
    <property type="protein sequence ID" value="KAF2811554.1"/>
    <property type="molecule type" value="Genomic_DNA"/>
</dbReference>
<reference evidence="6" key="2">
    <citation type="submission" date="2020-04" db="EMBL/GenBank/DDBJ databases">
        <authorList>
            <consortium name="NCBI Genome Project"/>
        </authorList>
    </citation>
    <scope>NUCLEOTIDE SEQUENCE</scope>
    <source>
        <strain evidence="6">CBS 304.34</strain>
    </source>
</reference>
<evidence type="ECO:0000313" key="4">
    <source>
        <dbReference type="EMBL" id="KAF2811554.1"/>
    </source>
</evidence>
<dbReference type="GeneID" id="54457610"/>
<dbReference type="OrthoDB" id="5396681at2759"/>
<evidence type="ECO:0000313" key="6">
    <source>
        <dbReference type="RefSeq" id="XP_033578518.1"/>
    </source>
</evidence>
<feature type="transmembrane region" description="Helical" evidence="2">
    <location>
        <begin position="484"/>
        <end position="503"/>
    </location>
</feature>
<dbReference type="AlphaFoldDB" id="A0A6A6YU53"/>
<evidence type="ECO:0000313" key="5">
    <source>
        <dbReference type="Proteomes" id="UP000504636"/>
    </source>
</evidence>
<reference evidence="4 6" key="1">
    <citation type="journal article" date="2020" name="Stud. Mycol.">
        <title>101 Dothideomycetes genomes: a test case for predicting lifestyles and emergence of pathogens.</title>
        <authorList>
            <person name="Haridas S."/>
            <person name="Albert R."/>
            <person name="Binder M."/>
            <person name="Bloem J."/>
            <person name="Labutti K."/>
            <person name="Salamov A."/>
            <person name="Andreopoulos B."/>
            <person name="Baker S."/>
            <person name="Barry K."/>
            <person name="Bills G."/>
            <person name="Bluhm B."/>
            <person name="Cannon C."/>
            <person name="Castanera R."/>
            <person name="Culley D."/>
            <person name="Daum C."/>
            <person name="Ezra D."/>
            <person name="Gonzalez J."/>
            <person name="Henrissat B."/>
            <person name="Kuo A."/>
            <person name="Liang C."/>
            <person name="Lipzen A."/>
            <person name="Lutzoni F."/>
            <person name="Magnuson J."/>
            <person name="Mondo S."/>
            <person name="Nolan M."/>
            <person name="Ohm R."/>
            <person name="Pangilinan J."/>
            <person name="Park H.-J."/>
            <person name="Ramirez L."/>
            <person name="Alfaro M."/>
            <person name="Sun H."/>
            <person name="Tritt A."/>
            <person name="Yoshinaga Y."/>
            <person name="Zwiers L.-H."/>
            <person name="Turgeon B."/>
            <person name="Goodwin S."/>
            <person name="Spatafora J."/>
            <person name="Crous P."/>
            <person name="Grigoriev I."/>
        </authorList>
    </citation>
    <scope>NUCLEOTIDE SEQUENCE</scope>
    <source>
        <strain evidence="4 6">CBS 304.34</strain>
    </source>
</reference>
<accession>A0A6A6YU53</accession>
<evidence type="ECO:0000256" key="1">
    <source>
        <dbReference type="SAM" id="MobiDB-lite"/>
    </source>
</evidence>
<dbReference type="RefSeq" id="XP_033578518.1">
    <property type="nucleotide sequence ID" value="XM_033716717.1"/>
</dbReference>
<protein>
    <recommendedName>
        <fullName evidence="3">CorA-like transporter domain-containing protein</fullName>
    </recommendedName>
</protein>
<keyword evidence="5" id="KW-1185">Reference proteome</keyword>
<dbReference type="Gene3D" id="1.20.58.340">
    <property type="entry name" value="Magnesium transport protein CorA, transmembrane region"/>
    <property type="match status" value="1"/>
</dbReference>
<feature type="transmembrane region" description="Helical" evidence="2">
    <location>
        <begin position="434"/>
        <end position="456"/>
    </location>
</feature>
<gene>
    <name evidence="4 6" type="ORF">BDZ99DRAFT_414029</name>
</gene>
<keyword evidence="2" id="KW-0812">Transmembrane</keyword>
<reference evidence="6" key="3">
    <citation type="submission" date="2025-04" db="UniProtKB">
        <authorList>
            <consortium name="RefSeq"/>
        </authorList>
    </citation>
    <scope>IDENTIFICATION</scope>
    <source>
        <strain evidence="6">CBS 304.34</strain>
    </source>
</reference>
<dbReference type="Proteomes" id="UP000504636">
    <property type="component" value="Unplaced"/>
</dbReference>